<dbReference type="CDD" id="cd14014">
    <property type="entry name" value="STKc_PknB_like"/>
    <property type="match status" value="1"/>
</dbReference>
<dbReference type="GO" id="GO:0000155">
    <property type="term" value="F:phosphorelay sensor kinase activity"/>
    <property type="evidence" value="ECO:0007669"/>
    <property type="project" value="InterPro"/>
</dbReference>
<dbReference type="Pfam" id="PF13191">
    <property type="entry name" value="AAA_16"/>
    <property type="match status" value="1"/>
</dbReference>
<evidence type="ECO:0000259" key="6">
    <source>
        <dbReference type="PROSITE" id="PS50011"/>
    </source>
</evidence>
<dbReference type="InterPro" id="IPR003661">
    <property type="entry name" value="HisK_dim/P_dom"/>
</dbReference>
<feature type="domain" description="Protein kinase" evidence="6">
    <location>
        <begin position="25"/>
        <end position="288"/>
    </location>
</feature>
<dbReference type="RefSeq" id="WP_075009537.1">
    <property type="nucleotide sequence ID" value="NZ_FOAP01000018.1"/>
</dbReference>
<dbReference type="SUPFAM" id="SSF52540">
    <property type="entry name" value="P-loop containing nucleoside triphosphate hydrolases"/>
    <property type="match status" value="1"/>
</dbReference>
<dbReference type="InterPro" id="IPR011009">
    <property type="entry name" value="Kinase-like_dom_sf"/>
</dbReference>
<dbReference type="SUPFAM" id="SSF56112">
    <property type="entry name" value="Protein kinase-like (PK-like)"/>
    <property type="match status" value="1"/>
</dbReference>
<keyword evidence="4" id="KW-0808">Transferase</keyword>
<dbReference type="InterPro" id="IPR004358">
    <property type="entry name" value="Sig_transdc_His_kin-like_C"/>
</dbReference>
<dbReference type="GO" id="GO:0005524">
    <property type="term" value="F:ATP binding"/>
    <property type="evidence" value="ECO:0007669"/>
    <property type="project" value="InterPro"/>
</dbReference>
<dbReference type="EC" id="2.7.13.3" evidence="2"/>
<dbReference type="SMART" id="SM00388">
    <property type="entry name" value="HisKA"/>
    <property type="match status" value="1"/>
</dbReference>
<keyword evidence="5 8" id="KW-0418">Kinase</keyword>
<dbReference type="InterPro" id="IPR003594">
    <property type="entry name" value="HATPase_dom"/>
</dbReference>
<dbReference type="InterPro" id="IPR036890">
    <property type="entry name" value="HATPase_C_sf"/>
</dbReference>
<sequence>MAEGFPQAGAVPGEPLPGRRLGNRFELLRRLKTGRGVSTWLGNDHRTGEQVVIKMTSRASLVSTARVRLEHESAVLSELHSPFLPPVLHLGSSGDLIYRVTPYLPGETLQERLEHGSLTPAEVLTLGQCLLAGLAEAHRHGVIHRDVKPSNIIVEGSPLDRATLVDFGLARSERLDPSLRDLPVGTARYLSPEQAGLLNRSVETTSDLYSVGIVLFEALSGRPAFDGTSVGDVLRQHLGARPKLRSGGVEVPRALEELVGRLLQTDPSDRYQSAESALADLRALDEALSQGEAEPELVTGVHDQRRSLTEPSFVGRHEELAVLERELERTRAEPGRLVIVEAESGGGKSWLLEEFAARAVNHRAWVLQGQAVDQSAMHPFQLFSGVAAGIAAAAQERPALVSALRQRLAGQEAALRTALPQLEPLLGPQVQQNLGPASFGESRGIRALTSLLGALGTADEPALVLLDDAQWADELTLRALDSWQQSLPQNRSHILLVVSFRSEEVDAGHVLRRLKPSAHLRLATFGAAEVTHMAESMAGALPPEATELVARLSEGNPFMASAVLHGLVEDGALVAGPEGWQVNPDAMAHVRSSRQAAAFLVRRLKLLPEESLRLLSVGAVLGKSFGLDRLEALSGSAREQITAALDEPRRRHMLWEENRGRYTFVHDKLREALLGLLGPEERQALHRLTARTIAASEQADPFELAYHFDAAGESALALPHALVAAERARQQFALEAAEINYRIAERGAEGAGADTRYRIASGLGDVMMLRGRYDAAQQQLERAQQLAGEPVEQARMWSKLGELAFKRGITDEGNAALEKGLRLLGRWVPESEAMLGLGAAWELGVQAGHTLVPGLWLARRPLEDTASAKDLLAVHIYSRMAYGYWYQRGRMAVLWAHLRGLNIAERYPPTPELAQAYSEHSPVATVLPWFRRAIAYVDKSLRMRQQMGDVWGQGQSLHFYGLAFYCSGRFEECIERCSEAIRLLERTGDRWEVNNAHFQVAMALYRLGRMKEALSSAQQLHRAAQSIGDRYAVRLALEAWSKAAGGRIPRGVLEEELLNPSADPQSRAGTLMAEALRQLHEGDAEGAVMTLEQASRVVENAHLRSEYVAPVPGLLATALRKHVESLSAFAPQRRASLLRYAGRVARHAHTLARTYRNNLPHALRERALLAAMAGEPQRARKWFEQSLEVARELKMRHERAQTLLARGQVGKALGWPSATEDLKLATRELQELEQGLTEEALTPGAAPERPETLSLVDRFPRVLEAGRRIASALTREAVFEAVRQSMLELLRAEHCVVLDPTAVLPEDVRLTAGVSRTAIARALETGRPAVLDQGLPGGVSESMELLGVRSLICAPLQIRGKTVACVCASHRRVGELFGEDEERLTGFITTLASVALENAEGFERMAALSEERGRLYLEEQEAVRRRDDFLSIAAHELKTPLTSLQLHLQGMMIQLRQGTAQMSPERLGTKLESANLQTQRMGRLVNELLDISRVAQGQLLGKVEDVDLVSLVRGVLERSREALTRAECPVELRAVDRLVGHWDAMRLEQVVGNLLTNAMKYGAGKPIEVVLEEHEGQAVLKVRDEGIGIAPEDAHRIFERFERAVSVRHYGGFGIGLWLVREIVQALGGRVEVRSVPGEGATFTVTLPRRPPELSAGPASGK</sequence>
<evidence type="ECO:0000313" key="8">
    <source>
        <dbReference type="EMBL" id="SEM52362.1"/>
    </source>
</evidence>
<evidence type="ECO:0000313" key="9">
    <source>
        <dbReference type="Proteomes" id="UP000182719"/>
    </source>
</evidence>
<dbReference type="Pfam" id="PF00069">
    <property type="entry name" value="Pkinase"/>
    <property type="match status" value="1"/>
</dbReference>
<organism evidence="8 9">
    <name type="scientific">Stigmatella aurantiaca</name>
    <dbReference type="NCBI Taxonomy" id="41"/>
    <lineage>
        <taxon>Bacteria</taxon>
        <taxon>Pseudomonadati</taxon>
        <taxon>Myxococcota</taxon>
        <taxon>Myxococcia</taxon>
        <taxon>Myxococcales</taxon>
        <taxon>Cystobacterineae</taxon>
        <taxon>Archangiaceae</taxon>
        <taxon>Stigmatella</taxon>
    </lineage>
</organism>
<dbReference type="InterPro" id="IPR011990">
    <property type="entry name" value="TPR-like_helical_dom_sf"/>
</dbReference>
<dbReference type="SMART" id="SM00028">
    <property type="entry name" value="TPR"/>
    <property type="match status" value="5"/>
</dbReference>
<dbReference type="OrthoDB" id="5476122at2"/>
<accession>A0A1H7Z1A5</accession>
<dbReference type="InterPro" id="IPR019734">
    <property type="entry name" value="TPR_rpt"/>
</dbReference>
<dbReference type="PROSITE" id="PS50011">
    <property type="entry name" value="PROTEIN_KINASE_DOM"/>
    <property type="match status" value="1"/>
</dbReference>
<keyword evidence="9" id="KW-1185">Reference proteome</keyword>
<name>A0A1H7Z1A5_STIAU</name>
<dbReference type="Pfam" id="PF02518">
    <property type="entry name" value="HATPase_c"/>
    <property type="match status" value="1"/>
</dbReference>
<dbReference type="SUPFAM" id="SSF55781">
    <property type="entry name" value="GAF domain-like"/>
    <property type="match status" value="1"/>
</dbReference>
<dbReference type="Gene3D" id="1.10.287.130">
    <property type="match status" value="1"/>
</dbReference>
<dbReference type="SMART" id="SM00220">
    <property type="entry name" value="S_TKc"/>
    <property type="match status" value="1"/>
</dbReference>
<dbReference type="PANTHER" id="PTHR43547">
    <property type="entry name" value="TWO-COMPONENT HISTIDINE KINASE"/>
    <property type="match status" value="1"/>
</dbReference>
<dbReference type="Gene3D" id="1.25.40.10">
    <property type="entry name" value="Tetratricopeptide repeat domain"/>
    <property type="match status" value="2"/>
</dbReference>
<gene>
    <name evidence="8" type="ORF">SAMN05444354_11837</name>
</gene>
<dbReference type="PROSITE" id="PS50109">
    <property type="entry name" value="HIS_KIN"/>
    <property type="match status" value="1"/>
</dbReference>
<dbReference type="InterPro" id="IPR041664">
    <property type="entry name" value="AAA_16"/>
</dbReference>
<dbReference type="InterPro" id="IPR008271">
    <property type="entry name" value="Ser/Thr_kinase_AS"/>
</dbReference>
<dbReference type="SUPFAM" id="SSF48452">
    <property type="entry name" value="TPR-like"/>
    <property type="match status" value="1"/>
</dbReference>
<dbReference type="InterPro" id="IPR000719">
    <property type="entry name" value="Prot_kinase_dom"/>
</dbReference>
<dbReference type="SMART" id="SM00065">
    <property type="entry name" value="GAF"/>
    <property type="match status" value="1"/>
</dbReference>
<dbReference type="EMBL" id="FOAP01000018">
    <property type="protein sequence ID" value="SEM52362.1"/>
    <property type="molecule type" value="Genomic_DNA"/>
</dbReference>
<keyword evidence="8" id="KW-0723">Serine/threonine-protein kinase</keyword>
<dbReference type="GO" id="GO:0004674">
    <property type="term" value="F:protein serine/threonine kinase activity"/>
    <property type="evidence" value="ECO:0007669"/>
    <property type="project" value="UniProtKB-KW"/>
</dbReference>
<dbReference type="PANTHER" id="PTHR43547:SF2">
    <property type="entry name" value="HYBRID SIGNAL TRANSDUCTION HISTIDINE KINASE C"/>
    <property type="match status" value="1"/>
</dbReference>
<dbReference type="PRINTS" id="PR00344">
    <property type="entry name" value="BCTRLSENSOR"/>
</dbReference>
<keyword evidence="3" id="KW-0597">Phosphoprotein</keyword>
<dbReference type="InterPro" id="IPR036097">
    <property type="entry name" value="HisK_dim/P_sf"/>
</dbReference>
<reference evidence="9" key="1">
    <citation type="submission" date="2016-10" db="EMBL/GenBank/DDBJ databases">
        <authorList>
            <person name="Varghese N."/>
            <person name="Submissions S."/>
        </authorList>
    </citation>
    <scope>NUCLEOTIDE SEQUENCE [LARGE SCALE GENOMIC DNA]</scope>
    <source>
        <strain evidence="9">DSM 17044</strain>
    </source>
</reference>
<proteinExistence type="predicted"/>
<dbReference type="Pfam" id="PF00512">
    <property type="entry name" value="HisKA"/>
    <property type="match status" value="1"/>
</dbReference>
<evidence type="ECO:0000256" key="3">
    <source>
        <dbReference type="ARBA" id="ARBA00022553"/>
    </source>
</evidence>
<dbReference type="Proteomes" id="UP000182719">
    <property type="component" value="Unassembled WGS sequence"/>
</dbReference>
<dbReference type="Gene3D" id="1.10.510.10">
    <property type="entry name" value="Transferase(Phosphotransferase) domain 1"/>
    <property type="match status" value="1"/>
</dbReference>
<evidence type="ECO:0000259" key="7">
    <source>
        <dbReference type="PROSITE" id="PS50109"/>
    </source>
</evidence>
<evidence type="ECO:0000256" key="1">
    <source>
        <dbReference type="ARBA" id="ARBA00000085"/>
    </source>
</evidence>
<dbReference type="SUPFAM" id="SSF47384">
    <property type="entry name" value="Homodimeric domain of signal transducing histidine kinase"/>
    <property type="match status" value="1"/>
</dbReference>
<dbReference type="Pfam" id="PF01590">
    <property type="entry name" value="GAF"/>
    <property type="match status" value="1"/>
</dbReference>
<dbReference type="InterPro" id="IPR005467">
    <property type="entry name" value="His_kinase_dom"/>
</dbReference>
<dbReference type="SUPFAM" id="SSF55874">
    <property type="entry name" value="ATPase domain of HSP90 chaperone/DNA topoisomerase II/histidine kinase"/>
    <property type="match status" value="1"/>
</dbReference>
<dbReference type="Gene3D" id="3.40.50.300">
    <property type="entry name" value="P-loop containing nucleotide triphosphate hydrolases"/>
    <property type="match status" value="1"/>
</dbReference>
<dbReference type="Gene3D" id="3.30.565.10">
    <property type="entry name" value="Histidine kinase-like ATPase, C-terminal domain"/>
    <property type="match status" value="1"/>
</dbReference>
<dbReference type="SMART" id="SM00387">
    <property type="entry name" value="HATPase_c"/>
    <property type="match status" value="1"/>
</dbReference>
<evidence type="ECO:0000256" key="4">
    <source>
        <dbReference type="ARBA" id="ARBA00022679"/>
    </source>
</evidence>
<dbReference type="InterPro" id="IPR029016">
    <property type="entry name" value="GAF-like_dom_sf"/>
</dbReference>
<feature type="domain" description="Histidine kinase" evidence="7">
    <location>
        <begin position="1432"/>
        <end position="1651"/>
    </location>
</feature>
<dbReference type="FunFam" id="3.30.565.10:FF:000006">
    <property type="entry name" value="Sensor histidine kinase WalK"/>
    <property type="match status" value="1"/>
</dbReference>
<dbReference type="CDD" id="cd00082">
    <property type="entry name" value="HisKA"/>
    <property type="match status" value="1"/>
</dbReference>
<dbReference type="InterPro" id="IPR003018">
    <property type="entry name" value="GAF"/>
</dbReference>
<comment type="catalytic activity">
    <reaction evidence="1">
        <text>ATP + protein L-histidine = ADP + protein N-phospho-L-histidine.</text>
        <dbReference type="EC" id="2.7.13.3"/>
    </reaction>
</comment>
<dbReference type="PROSITE" id="PS00108">
    <property type="entry name" value="PROTEIN_KINASE_ST"/>
    <property type="match status" value="1"/>
</dbReference>
<dbReference type="InterPro" id="IPR027417">
    <property type="entry name" value="P-loop_NTPase"/>
</dbReference>
<evidence type="ECO:0000256" key="2">
    <source>
        <dbReference type="ARBA" id="ARBA00012438"/>
    </source>
</evidence>
<protein>
    <recommendedName>
        <fullName evidence="2">histidine kinase</fullName>
        <ecNumber evidence="2">2.7.13.3</ecNumber>
    </recommendedName>
</protein>
<dbReference type="Gene3D" id="3.30.450.40">
    <property type="match status" value="1"/>
</dbReference>
<evidence type="ECO:0000256" key="5">
    <source>
        <dbReference type="ARBA" id="ARBA00022777"/>
    </source>
</evidence>